<evidence type="ECO:0000256" key="3">
    <source>
        <dbReference type="ARBA" id="ARBA00022475"/>
    </source>
</evidence>
<evidence type="ECO:0000256" key="8">
    <source>
        <dbReference type="ARBA" id="ARBA00022989"/>
    </source>
</evidence>
<feature type="domain" description="ABC transporter" evidence="13">
    <location>
        <begin position="360"/>
        <end position="603"/>
    </location>
</feature>
<evidence type="ECO:0000256" key="2">
    <source>
        <dbReference type="ARBA" id="ARBA00022448"/>
    </source>
</evidence>
<keyword evidence="3" id="KW-1003">Cell membrane</keyword>
<gene>
    <name evidence="15" type="ORF">SAMN05660282_00150</name>
</gene>
<dbReference type="Gene3D" id="1.20.1560.10">
    <property type="entry name" value="ABC transporter type 1, transmembrane domain"/>
    <property type="match status" value="1"/>
</dbReference>
<dbReference type="InterPro" id="IPR011527">
    <property type="entry name" value="ABC1_TM_dom"/>
</dbReference>
<dbReference type="InterPro" id="IPR003439">
    <property type="entry name" value="ABC_transporter-like_ATP-bd"/>
</dbReference>
<dbReference type="FunFam" id="3.40.50.300:FF:000221">
    <property type="entry name" value="Multidrug ABC transporter ATP-binding protein"/>
    <property type="match status" value="1"/>
</dbReference>
<dbReference type="InterPro" id="IPR017871">
    <property type="entry name" value="ABC_transporter-like_CS"/>
</dbReference>
<dbReference type="InterPro" id="IPR003593">
    <property type="entry name" value="AAA+_ATPase"/>
</dbReference>
<keyword evidence="6" id="KW-0547">Nucleotide-binding</keyword>
<keyword evidence="7 15" id="KW-0067">ATP-binding</keyword>
<feature type="transmembrane region" description="Helical" evidence="12">
    <location>
        <begin position="41"/>
        <end position="63"/>
    </location>
</feature>
<sequence length="605" mass="65091">MSTPVSTDSLSEEQAAAPPADKQTTSMPALKKMLAPVKTQMIIGLILSFIGGGLLLVPAVAIAEIALHRDELSTGYVVGWIIATTICLALGNLLVNGVTGWSHKIEADYRARLRTRIAKKLSITPLGWFADTNSGNIKKTLKEDVANIHTLIAHGPAELGNALAGPILGFVILFYYDWRFALGMLLWFGTAMAIFSAIRPKNLEESTEMFMSAQGRISQALVELVDGITVVKNFSGTGKIFERFNAAQENFIEKMREWMTKGGRSQSLGLAILNPAGMLPAIIFFSWMVIHFFDADPALIAAFLTISIALPGGVLSLVPLIHLISAGMESAQRLQDVLDLDPLPLAEHPTALPDTRGLDVRFEDVSFSYDGTHPVIDHLSATFPAGTTTALVGPSGSGKTTLTRLISRSYDVTGGAIYVGGVDIRQANDEELLAHLAIVDQDVSLINDTIRENIALGHPEATTADIELAAKRARIHDRIMRLPHGYDTVVGGLSGDENAADEGAYLSGGEQQRVSLARAFLRDAPVLLLDEATAWADPHSEREIQEAIAELAKGRTVIVVAHRLATVVGADNILVLDSGKVVESGTHDELLAKGDMYATLWEAQQ</sequence>
<dbReference type="RefSeq" id="WP_092283414.1">
    <property type="nucleotide sequence ID" value="NZ_FOPJ01000001.1"/>
</dbReference>
<dbReference type="PROSITE" id="PS00211">
    <property type="entry name" value="ABC_TRANSPORTER_1"/>
    <property type="match status" value="1"/>
</dbReference>
<comment type="similarity">
    <text evidence="10">Belongs to the ABC transporter superfamily. Siderophore-Fe(3+) uptake transporter (SIUT) (TC 3.A.1.21) family.</text>
</comment>
<dbReference type="InterPro" id="IPR036640">
    <property type="entry name" value="ABC1_TM_sf"/>
</dbReference>
<dbReference type="SUPFAM" id="SSF52540">
    <property type="entry name" value="P-loop containing nucleoside triphosphate hydrolases"/>
    <property type="match status" value="1"/>
</dbReference>
<dbReference type="InterPro" id="IPR027417">
    <property type="entry name" value="P-loop_NTPase"/>
</dbReference>
<evidence type="ECO:0000259" key="13">
    <source>
        <dbReference type="PROSITE" id="PS50893"/>
    </source>
</evidence>
<dbReference type="SMART" id="SM00382">
    <property type="entry name" value="AAA"/>
    <property type="match status" value="1"/>
</dbReference>
<dbReference type="Pfam" id="PF00005">
    <property type="entry name" value="ABC_tran"/>
    <property type="match status" value="1"/>
</dbReference>
<keyword evidence="8 12" id="KW-1133">Transmembrane helix</keyword>
<evidence type="ECO:0000256" key="10">
    <source>
        <dbReference type="ARBA" id="ARBA00023455"/>
    </source>
</evidence>
<proteinExistence type="inferred from homology"/>
<dbReference type="GO" id="GO:0140359">
    <property type="term" value="F:ABC-type transporter activity"/>
    <property type="evidence" value="ECO:0007669"/>
    <property type="project" value="InterPro"/>
</dbReference>
<evidence type="ECO:0000313" key="16">
    <source>
        <dbReference type="Proteomes" id="UP000199065"/>
    </source>
</evidence>
<dbReference type="AlphaFoldDB" id="A0A1I2PVL6"/>
<evidence type="ECO:0000256" key="5">
    <source>
        <dbReference type="ARBA" id="ARBA00022692"/>
    </source>
</evidence>
<dbReference type="EMBL" id="FOPJ01000001">
    <property type="protein sequence ID" value="SFG17656.1"/>
    <property type="molecule type" value="Genomic_DNA"/>
</dbReference>
<dbReference type="PANTHER" id="PTHR24221">
    <property type="entry name" value="ATP-BINDING CASSETTE SUB-FAMILY B"/>
    <property type="match status" value="1"/>
</dbReference>
<keyword evidence="4" id="KW-0997">Cell inner membrane</keyword>
<dbReference type="GO" id="GO:0005886">
    <property type="term" value="C:plasma membrane"/>
    <property type="evidence" value="ECO:0007669"/>
    <property type="project" value="UniProtKB-SubCell"/>
</dbReference>
<protein>
    <submittedName>
        <fullName evidence="15">ATP-binding cassette, subfamily B</fullName>
    </submittedName>
</protein>
<evidence type="ECO:0000256" key="1">
    <source>
        <dbReference type="ARBA" id="ARBA00004429"/>
    </source>
</evidence>
<evidence type="ECO:0000256" key="4">
    <source>
        <dbReference type="ARBA" id="ARBA00022519"/>
    </source>
</evidence>
<dbReference type="PROSITE" id="PS50893">
    <property type="entry name" value="ABC_TRANSPORTER_2"/>
    <property type="match status" value="1"/>
</dbReference>
<feature type="transmembrane region" description="Helical" evidence="12">
    <location>
        <begin position="75"/>
        <end position="95"/>
    </location>
</feature>
<evidence type="ECO:0000256" key="7">
    <source>
        <dbReference type="ARBA" id="ARBA00022840"/>
    </source>
</evidence>
<keyword evidence="5 12" id="KW-0812">Transmembrane</keyword>
<organism evidence="15 16">
    <name type="scientific">Corynebacterium spheniscorum</name>
    <dbReference type="NCBI Taxonomy" id="185761"/>
    <lineage>
        <taxon>Bacteria</taxon>
        <taxon>Bacillati</taxon>
        <taxon>Actinomycetota</taxon>
        <taxon>Actinomycetes</taxon>
        <taxon>Mycobacteriales</taxon>
        <taxon>Corynebacteriaceae</taxon>
        <taxon>Corynebacterium</taxon>
    </lineage>
</organism>
<reference evidence="15 16" key="1">
    <citation type="submission" date="2016-10" db="EMBL/GenBank/DDBJ databases">
        <authorList>
            <person name="de Groot N.N."/>
        </authorList>
    </citation>
    <scope>NUCLEOTIDE SEQUENCE [LARGE SCALE GENOMIC DNA]</scope>
    <source>
        <strain>J11</strain>
        <strain evidence="16">PG 39</strain>
    </source>
</reference>
<keyword evidence="9 12" id="KW-0472">Membrane</keyword>
<dbReference type="Proteomes" id="UP000199065">
    <property type="component" value="Unassembled WGS sequence"/>
</dbReference>
<dbReference type="SUPFAM" id="SSF90123">
    <property type="entry name" value="ABC transporter transmembrane region"/>
    <property type="match status" value="1"/>
</dbReference>
<evidence type="ECO:0000313" key="15">
    <source>
        <dbReference type="EMBL" id="SFG17656.1"/>
    </source>
</evidence>
<accession>A0A1I2PVL6</accession>
<dbReference type="GO" id="GO:0034040">
    <property type="term" value="F:ATPase-coupled lipid transmembrane transporter activity"/>
    <property type="evidence" value="ECO:0007669"/>
    <property type="project" value="TreeGrafter"/>
</dbReference>
<dbReference type="PROSITE" id="PS50929">
    <property type="entry name" value="ABC_TM1F"/>
    <property type="match status" value="1"/>
</dbReference>
<feature type="domain" description="ABC transmembrane type-1" evidence="14">
    <location>
        <begin position="42"/>
        <end position="326"/>
    </location>
</feature>
<name>A0A1I2PVL6_9CORY</name>
<dbReference type="PANTHER" id="PTHR24221:SF397">
    <property type="entry name" value="ABC TRANSPORTER, ATP-BINDING TRANSMEMBRANE PROTEIN"/>
    <property type="match status" value="1"/>
</dbReference>
<dbReference type="Gene3D" id="3.40.50.300">
    <property type="entry name" value="P-loop containing nucleotide triphosphate hydrolases"/>
    <property type="match status" value="1"/>
</dbReference>
<evidence type="ECO:0000256" key="11">
    <source>
        <dbReference type="SAM" id="MobiDB-lite"/>
    </source>
</evidence>
<feature type="transmembrane region" description="Helical" evidence="12">
    <location>
        <begin position="299"/>
        <end position="324"/>
    </location>
</feature>
<dbReference type="GO" id="GO:0005524">
    <property type="term" value="F:ATP binding"/>
    <property type="evidence" value="ECO:0007669"/>
    <property type="project" value="UniProtKB-KW"/>
</dbReference>
<dbReference type="STRING" id="185761.SAMN05660282_00150"/>
<feature type="region of interest" description="Disordered" evidence="11">
    <location>
        <begin position="1"/>
        <end position="24"/>
    </location>
</feature>
<evidence type="ECO:0000256" key="9">
    <source>
        <dbReference type="ARBA" id="ARBA00023136"/>
    </source>
</evidence>
<keyword evidence="16" id="KW-1185">Reference proteome</keyword>
<evidence type="ECO:0000259" key="14">
    <source>
        <dbReference type="PROSITE" id="PS50929"/>
    </source>
</evidence>
<dbReference type="OrthoDB" id="9806127at2"/>
<dbReference type="GO" id="GO:0016887">
    <property type="term" value="F:ATP hydrolysis activity"/>
    <property type="evidence" value="ECO:0007669"/>
    <property type="project" value="InterPro"/>
</dbReference>
<dbReference type="Pfam" id="PF00664">
    <property type="entry name" value="ABC_membrane"/>
    <property type="match status" value="1"/>
</dbReference>
<keyword evidence="2" id="KW-0813">Transport</keyword>
<evidence type="ECO:0000256" key="6">
    <source>
        <dbReference type="ARBA" id="ARBA00022741"/>
    </source>
</evidence>
<feature type="transmembrane region" description="Helical" evidence="12">
    <location>
        <begin position="268"/>
        <end position="293"/>
    </location>
</feature>
<evidence type="ECO:0000256" key="12">
    <source>
        <dbReference type="SAM" id="Phobius"/>
    </source>
</evidence>
<dbReference type="InterPro" id="IPR039421">
    <property type="entry name" value="Type_1_exporter"/>
</dbReference>
<comment type="subcellular location">
    <subcellularLocation>
        <location evidence="1">Cell inner membrane</location>
        <topology evidence="1">Multi-pass membrane protein</topology>
    </subcellularLocation>
</comment>